<dbReference type="EMBL" id="FOXO01000039">
    <property type="protein sequence ID" value="SFQ37450.1"/>
    <property type="molecule type" value="Genomic_DNA"/>
</dbReference>
<dbReference type="Pfam" id="PF20551">
    <property type="entry name" value="DUF6765"/>
    <property type="match status" value="1"/>
</dbReference>
<evidence type="ECO:0000313" key="1">
    <source>
        <dbReference type="EMBL" id="SFQ37450.1"/>
    </source>
</evidence>
<dbReference type="InterPro" id="IPR046653">
    <property type="entry name" value="DUF6765"/>
</dbReference>
<protein>
    <submittedName>
        <fullName evidence="1">Uncharacterized protein</fullName>
    </submittedName>
</protein>
<sequence>MNFDFHYYATYLAAIIAGYSHEESSEIAYSAQFVDCCTRTFLTSIKAPLSSATTQSQVELINARADLLGLQDITRIWSSFHFLPQDLYAEKKWCTRGYRNKYRLICGPNGDLLVETVKLAKGKSLESVGLAMHVLADTWAHRNFAGTPSLVINNTDYYFYEIFSGDTGEFEKKITFRHSTSTPDDLNRSIYTNSLFQTSENSIMNLGHGRAGHLPDYSFIKYKYLPAWGDFTEIVKDNPSDYYHAFCQMVYAMRYLRGNISSFDKDTYDFEIVSPYEAQIKEIINKRQIDSCADWKALGEKISGNIIDDFDVYRYKDEYLAARKEAKDNTVLGRFFVAALRQKSMVTNKIYKSGNMLAGFSADFAEKGFVGIKDFKKLVDAATSGGEKHD</sequence>
<gene>
    <name evidence="1" type="ORF">SAMN04487928_13916</name>
</gene>
<proteinExistence type="predicted"/>
<dbReference type="OrthoDB" id="569000at2"/>
<accession>A0A1I5Y016</accession>
<dbReference type="AlphaFoldDB" id="A0A1I5Y016"/>
<evidence type="ECO:0000313" key="2">
    <source>
        <dbReference type="Proteomes" id="UP000182624"/>
    </source>
</evidence>
<dbReference type="RefSeq" id="WP_074891599.1">
    <property type="nucleotide sequence ID" value="NZ_FOXO01000039.1"/>
</dbReference>
<organism evidence="1 2">
    <name type="scientific">Butyrivibrio proteoclasticus</name>
    <dbReference type="NCBI Taxonomy" id="43305"/>
    <lineage>
        <taxon>Bacteria</taxon>
        <taxon>Bacillati</taxon>
        <taxon>Bacillota</taxon>
        <taxon>Clostridia</taxon>
        <taxon>Lachnospirales</taxon>
        <taxon>Lachnospiraceae</taxon>
        <taxon>Butyrivibrio</taxon>
    </lineage>
</organism>
<name>A0A1I5Y016_9FIRM</name>
<dbReference type="Proteomes" id="UP000182624">
    <property type="component" value="Unassembled WGS sequence"/>
</dbReference>
<keyword evidence="2" id="KW-1185">Reference proteome</keyword>
<reference evidence="2" key="1">
    <citation type="submission" date="2016-10" db="EMBL/GenBank/DDBJ databases">
        <authorList>
            <person name="Varghese N."/>
            <person name="Submissions S."/>
        </authorList>
    </citation>
    <scope>NUCLEOTIDE SEQUENCE [LARGE SCALE GENOMIC DNA]</scope>
    <source>
        <strain evidence="2">P18</strain>
    </source>
</reference>